<organism evidence="5 6">
    <name type="scientific">Conyzicola lurida</name>
    <dbReference type="NCBI Taxonomy" id="1172621"/>
    <lineage>
        <taxon>Bacteria</taxon>
        <taxon>Bacillati</taxon>
        <taxon>Actinomycetota</taxon>
        <taxon>Actinomycetes</taxon>
        <taxon>Micrococcales</taxon>
        <taxon>Microbacteriaceae</taxon>
        <taxon>Conyzicola</taxon>
    </lineage>
</organism>
<dbReference type="InterPro" id="IPR050707">
    <property type="entry name" value="HTH_MetabolicPath_Reg"/>
</dbReference>
<evidence type="ECO:0000313" key="5">
    <source>
        <dbReference type="EMBL" id="MBB5842187.1"/>
    </source>
</evidence>
<accession>A0A841AG21</accession>
<keyword evidence="6" id="KW-1185">Reference proteome</keyword>
<dbReference type="InterPro" id="IPR014757">
    <property type="entry name" value="Tscrpt_reg_IclR_C"/>
</dbReference>
<feature type="domain" description="IclR-ED" evidence="4">
    <location>
        <begin position="74"/>
        <end position="258"/>
    </location>
</feature>
<keyword evidence="1" id="KW-0805">Transcription regulation</keyword>
<dbReference type="InterPro" id="IPR036388">
    <property type="entry name" value="WH-like_DNA-bd_sf"/>
</dbReference>
<keyword evidence="2 5" id="KW-0238">DNA-binding</keyword>
<dbReference type="SUPFAM" id="SSF55781">
    <property type="entry name" value="GAF domain-like"/>
    <property type="match status" value="1"/>
</dbReference>
<keyword evidence="3" id="KW-0804">Transcription</keyword>
<evidence type="ECO:0000256" key="1">
    <source>
        <dbReference type="ARBA" id="ARBA00023015"/>
    </source>
</evidence>
<evidence type="ECO:0000256" key="2">
    <source>
        <dbReference type="ARBA" id="ARBA00023125"/>
    </source>
</evidence>
<reference evidence="5 6" key="1">
    <citation type="submission" date="2020-08" db="EMBL/GenBank/DDBJ databases">
        <title>Sequencing the genomes of 1000 actinobacteria strains.</title>
        <authorList>
            <person name="Klenk H.-P."/>
        </authorList>
    </citation>
    <scope>NUCLEOTIDE SEQUENCE [LARGE SCALE GENOMIC DNA]</scope>
    <source>
        <strain evidence="5 6">DSM 105784</strain>
    </source>
</reference>
<dbReference type="GO" id="GO:0003677">
    <property type="term" value="F:DNA binding"/>
    <property type="evidence" value="ECO:0007669"/>
    <property type="project" value="UniProtKB-KW"/>
</dbReference>
<dbReference type="AlphaFoldDB" id="A0A841AG21"/>
<dbReference type="EMBL" id="JACHMJ010000001">
    <property type="protein sequence ID" value="MBB5842187.1"/>
    <property type="molecule type" value="Genomic_DNA"/>
</dbReference>
<dbReference type="Pfam" id="PF01614">
    <property type="entry name" value="IclR_C"/>
    <property type="match status" value="1"/>
</dbReference>
<dbReference type="SUPFAM" id="SSF46785">
    <property type="entry name" value="Winged helix' DNA-binding domain"/>
    <property type="match status" value="1"/>
</dbReference>
<protein>
    <submittedName>
        <fullName evidence="5">DNA-binding IclR family transcriptional regulator</fullName>
    </submittedName>
</protein>
<proteinExistence type="predicted"/>
<dbReference type="GO" id="GO:0003700">
    <property type="term" value="F:DNA-binding transcription factor activity"/>
    <property type="evidence" value="ECO:0007669"/>
    <property type="project" value="TreeGrafter"/>
</dbReference>
<dbReference type="PANTHER" id="PTHR30136:SF24">
    <property type="entry name" value="HTH-TYPE TRANSCRIPTIONAL REPRESSOR ALLR"/>
    <property type="match status" value="1"/>
</dbReference>
<dbReference type="Pfam" id="PF09339">
    <property type="entry name" value="HTH_IclR"/>
    <property type="match status" value="1"/>
</dbReference>
<dbReference type="InterPro" id="IPR029016">
    <property type="entry name" value="GAF-like_dom_sf"/>
</dbReference>
<dbReference type="PANTHER" id="PTHR30136">
    <property type="entry name" value="HELIX-TURN-HELIX TRANSCRIPTIONAL REGULATOR, ICLR FAMILY"/>
    <property type="match status" value="1"/>
</dbReference>
<dbReference type="RefSeq" id="WP_184233365.1">
    <property type="nucleotide sequence ID" value="NZ_JACHMJ010000001.1"/>
</dbReference>
<dbReference type="Proteomes" id="UP000536685">
    <property type="component" value="Unassembled WGS sequence"/>
</dbReference>
<gene>
    <name evidence="5" type="ORF">HD599_000510</name>
</gene>
<evidence type="ECO:0000313" key="6">
    <source>
        <dbReference type="Proteomes" id="UP000536685"/>
    </source>
</evidence>
<sequence length="266" mass="29291">MTAADEPTLPKKVPGAESSRKLLQLLLSFTVSTPTWTVADLSANLDMPQSMVYRYVGLLREVGLLDSAGGKSYRVTDLAQSLAEAASVARAPLAEVALPFMTAVRDEIDETVLVSRRSGWYSYCVERVESRQPVRLQFERGQAMSLHSGSMSRLLLASMNENDRESYFSRFSDVIDRDRMPRLSNEALQEISDRGFTESFEEVDEGIWGVAAAITVGGDVIATVGTAAPIYRVDETQRARTTELIIEAAKQISRAMAEESSPGRSR</sequence>
<dbReference type="Gene3D" id="1.10.10.10">
    <property type="entry name" value="Winged helix-like DNA-binding domain superfamily/Winged helix DNA-binding domain"/>
    <property type="match status" value="1"/>
</dbReference>
<evidence type="ECO:0000256" key="3">
    <source>
        <dbReference type="ARBA" id="ARBA00023163"/>
    </source>
</evidence>
<name>A0A841AG21_9MICO</name>
<comment type="caution">
    <text evidence="5">The sequence shown here is derived from an EMBL/GenBank/DDBJ whole genome shotgun (WGS) entry which is preliminary data.</text>
</comment>
<dbReference type="SMART" id="SM00346">
    <property type="entry name" value="HTH_ICLR"/>
    <property type="match status" value="1"/>
</dbReference>
<dbReference type="PROSITE" id="PS51078">
    <property type="entry name" value="ICLR_ED"/>
    <property type="match status" value="1"/>
</dbReference>
<dbReference type="InterPro" id="IPR005471">
    <property type="entry name" value="Tscrpt_reg_IclR_N"/>
</dbReference>
<dbReference type="InterPro" id="IPR036390">
    <property type="entry name" value="WH_DNA-bd_sf"/>
</dbReference>
<dbReference type="GO" id="GO:0045892">
    <property type="term" value="P:negative regulation of DNA-templated transcription"/>
    <property type="evidence" value="ECO:0007669"/>
    <property type="project" value="TreeGrafter"/>
</dbReference>
<dbReference type="Gene3D" id="3.30.450.40">
    <property type="match status" value="1"/>
</dbReference>
<evidence type="ECO:0000259" key="4">
    <source>
        <dbReference type="PROSITE" id="PS51078"/>
    </source>
</evidence>